<dbReference type="RefSeq" id="WP_283435090.1">
    <property type="nucleotide sequence ID" value="NZ_FXUG01000019.1"/>
</dbReference>
<evidence type="ECO:0000256" key="1">
    <source>
        <dbReference type="SAM" id="SignalP"/>
    </source>
</evidence>
<dbReference type="Pfam" id="PF05150">
    <property type="entry name" value="Legionella_OMP"/>
    <property type="match status" value="1"/>
</dbReference>
<comment type="caution">
    <text evidence="2">The sequence shown here is derived from an EMBL/GenBank/DDBJ whole genome shotgun (WGS) entry which is preliminary data.</text>
</comment>
<accession>A0ABY1QMI5</accession>
<feature type="signal peptide" evidence="1">
    <location>
        <begin position="1"/>
        <end position="30"/>
    </location>
</feature>
<keyword evidence="3" id="KW-1185">Reference proteome</keyword>
<reference evidence="2 3" key="1">
    <citation type="submission" date="2017-05" db="EMBL/GenBank/DDBJ databases">
        <authorList>
            <person name="Varghese N."/>
            <person name="Submissions S."/>
        </authorList>
    </citation>
    <scope>NUCLEOTIDE SEQUENCE [LARGE SCALE GENOMIC DNA]</scope>
    <source>
        <strain evidence="2 3">DSM 25457</strain>
    </source>
</reference>
<dbReference type="InterPro" id="IPR007825">
    <property type="entry name" value="Major_OMP_Legionella"/>
</dbReference>
<evidence type="ECO:0000313" key="3">
    <source>
        <dbReference type="Proteomes" id="UP001158067"/>
    </source>
</evidence>
<gene>
    <name evidence="2" type="ORF">SAMN06265222_11982</name>
</gene>
<keyword evidence="1" id="KW-0732">Signal</keyword>
<protein>
    <submittedName>
        <fullName evidence="2">Uncharacterized protein</fullName>
    </submittedName>
</protein>
<dbReference type="Proteomes" id="UP001158067">
    <property type="component" value="Unassembled WGS sequence"/>
</dbReference>
<feature type="chain" id="PRO_5046406447" evidence="1">
    <location>
        <begin position="31"/>
        <end position="411"/>
    </location>
</feature>
<name>A0ABY1QMI5_9BACT</name>
<dbReference type="EMBL" id="FXUG01000019">
    <property type="protein sequence ID" value="SMP75584.1"/>
    <property type="molecule type" value="Genomic_DNA"/>
</dbReference>
<proteinExistence type="predicted"/>
<organism evidence="2 3">
    <name type="scientific">Neorhodopirellula lusitana</name>
    <dbReference type="NCBI Taxonomy" id="445327"/>
    <lineage>
        <taxon>Bacteria</taxon>
        <taxon>Pseudomonadati</taxon>
        <taxon>Planctomycetota</taxon>
        <taxon>Planctomycetia</taxon>
        <taxon>Pirellulales</taxon>
        <taxon>Pirellulaceae</taxon>
        <taxon>Neorhodopirellula</taxon>
    </lineage>
</organism>
<sequence length="411" mass="44082">MLRTVVRGSRRIALALTIASTATFGGVASATDGLPPELVASLYTDTDEGAAGEEIAQCSCGSASCGGCENGYEVSYSNDCAYDQTCSMPEQSHGLLDSLKQRRSKAIACAPPWWAHRTGIFGEYLYLTAGSSDLIYALEGTDSNPDNSTPTGPAGIVDMDAESGFRTGFTLAASDCSSLNVAYTRWDGQSTDSINATGINVLNSQLLHPSLDNAGTDSLASNATHKMNFQTVDVNYRHLWKRTNTMAINWLAGLRYSNLEQTLNSEQTFSAPVGLASVDTQIDFEGFGLTGGLDLERYSCETGLFIYGKAMASLLAGDWKASYRQTDQFGGGVAANDYEDFHATPILEGEIGLGWRNKSGRVRLQSGYMMAGWYEAVSTRGYIDAVRSSEMIDIGEAITFSGLTSRLTVSF</sequence>
<evidence type="ECO:0000313" key="2">
    <source>
        <dbReference type="EMBL" id="SMP75584.1"/>
    </source>
</evidence>